<organism evidence="1 2">
    <name type="scientific">Actinocatenispora sera</name>
    <dbReference type="NCBI Taxonomy" id="390989"/>
    <lineage>
        <taxon>Bacteria</taxon>
        <taxon>Bacillati</taxon>
        <taxon>Actinomycetota</taxon>
        <taxon>Actinomycetes</taxon>
        <taxon>Micromonosporales</taxon>
        <taxon>Micromonosporaceae</taxon>
        <taxon>Actinocatenispora</taxon>
    </lineage>
</organism>
<sequence>MARHLFHRTAQAPRAGSEVWISPAAGVHGLGSFWAMVVSTTPALVAGAAYLRVVPIDDIDGDPVVRTYYVRLTGLLVREPR</sequence>
<dbReference type="EMBL" id="AP023354">
    <property type="protein sequence ID" value="BCJ31268.1"/>
    <property type="molecule type" value="Genomic_DNA"/>
</dbReference>
<gene>
    <name evidence="1" type="ORF">Asera_53760</name>
</gene>
<keyword evidence="2" id="KW-1185">Reference proteome</keyword>
<name>A0A810LB71_9ACTN</name>
<evidence type="ECO:0000313" key="1">
    <source>
        <dbReference type="EMBL" id="BCJ31268.1"/>
    </source>
</evidence>
<evidence type="ECO:0000313" key="2">
    <source>
        <dbReference type="Proteomes" id="UP000680750"/>
    </source>
</evidence>
<reference evidence="1" key="1">
    <citation type="submission" date="2020-08" db="EMBL/GenBank/DDBJ databases">
        <title>Whole genome shotgun sequence of Actinocatenispora sera NBRC 101916.</title>
        <authorList>
            <person name="Komaki H."/>
            <person name="Tamura T."/>
        </authorList>
    </citation>
    <scope>NUCLEOTIDE SEQUENCE</scope>
    <source>
        <strain evidence="1">NBRC 101916</strain>
    </source>
</reference>
<proteinExistence type="predicted"/>
<dbReference type="Proteomes" id="UP000680750">
    <property type="component" value="Chromosome"/>
</dbReference>
<protein>
    <submittedName>
        <fullName evidence="1">Uncharacterized protein</fullName>
    </submittedName>
</protein>
<dbReference type="KEGG" id="aser:Asera_53760"/>
<accession>A0A810LB71</accession>
<dbReference type="AlphaFoldDB" id="A0A810LB71"/>